<keyword evidence="3" id="KW-0378">Hydrolase</keyword>
<comment type="caution">
    <text evidence="10">The sequence shown here is derived from an EMBL/GenBank/DDBJ whole genome shotgun (WGS) entry which is preliminary data.</text>
</comment>
<evidence type="ECO:0000313" key="12">
    <source>
        <dbReference type="Proteomes" id="UP000193719"/>
    </source>
</evidence>
<evidence type="ECO:0000256" key="6">
    <source>
        <dbReference type="ARBA" id="ARBA00023295"/>
    </source>
</evidence>
<gene>
    <name evidence="11" type="ORF">BCR36DRAFT_316722</name>
    <name evidence="10" type="ORF">BCR36DRAFT_579629</name>
</gene>
<evidence type="ECO:0000256" key="5">
    <source>
        <dbReference type="ARBA" id="ARBA00023277"/>
    </source>
</evidence>
<evidence type="ECO:0000256" key="4">
    <source>
        <dbReference type="ARBA" id="ARBA00023001"/>
    </source>
</evidence>
<evidence type="ECO:0000313" key="10">
    <source>
        <dbReference type="EMBL" id="ORX60185.1"/>
    </source>
</evidence>
<dbReference type="SUPFAM" id="SSF48208">
    <property type="entry name" value="Six-hairpin glycosidases"/>
    <property type="match status" value="1"/>
</dbReference>
<dbReference type="Pfam" id="PF02011">
    <property type="entry name" value="Glyco_hydro_48"/>
    <property type="match status" value="1"/>
</dbReference>
<feature type="chain" id="PRO_5011907585" evidence="8">
    <location>
        <begin position="20"/>
        <end position="768"/>
    </location>
</feature>
<keyword evidence="12" id="KW-1185">Reference proteome</keyword>
<keyword evidence="5" id="KW-0119">Carbohydrate metabolism</keyword>
<keyword evidence="1 8" id="KW-0732">Signal</keyword>
<dbReference type="Gene3D" id="4.10.870.10">
    <property type="entry name" value="Endo-1,4-beta-glucanase f. Domain 3"/>
    <property type="match status" value="1"/>
</dbReference>
<reference evidence="10 12" key="2">
    <citation type="submission" date="2016-08" db="EMBL/GenBank/DDBJ databases">
        <title>Pervasive Adenine N6-methylation of Active Genes in Fungi.</title>
        <authorList>
            <consortium name="DOE Joint Genome Institute"/>
            <person name="Mondo S.J."/>
            <person name="Dannebaum R.O."/>
            <person name="Kuo R.C."/>
            <person name="Labutti K."/>
            <person name="Haridas S."/>
            <person name="Kuo A."/>
            <person name="Salamov A."/>
            <person name="Ahrendt S.R."/>
            <person name="Lipzen A."/>
            <person name="Sullivan W."/>
            <person name="Andreopoulos W.B."/>
            <person name="Clum A."/>
            <person name="Lindquist E."/>
            <person name="Daum C."/>
            <person name="Ramamoorthy G.K."/>
            <person name="Gryganskyi A."/>
            <person name="Culley D."/>
            <person name="Magnuson J.K."/>
            <person name="James T.Y."/>
            <person name="O'Malley M.A."/>
            <person name="Stajich J.E."/>
            <person name="Spatafora J.W."/>
            <person name="Visel A."/>
            <person name="Grigoriev I.V."/>
        </authorList>
    </citation>
    <scope>NUCLEOTIDE SEQUENCE [LARGE SCALE GENOMIC DNA]</scope>
    <source>
        <strain evidence="10">Finn</strain>
        <strain evidence="12">finn</strain>
    </source>
</reference>
<dbReference type="Gene3D" id="2.170.160.10">
    <property type="entry name" value="Endo-1,4-beta-glucanase f. Domain 2"/>
    <property type="match status" value="1"/>
</dbReference>
<feature type="domain" description="CBM10" evidence="9">
    <location>
        <begin position="726"/>
        <end position="765"/>
    </location>
</feature>
<dbReference type="InterPro" id="IPR008928">
    <property type="entry name" value="6-hairpin_glycosidase_sf"/>
</dbReference>
<dbReference type="OrthoDB" id="2104167at2759"/>
<evidence type="ECO:0000256" key="8">
    <source>
        <dbReference type="SAM" id="SignalP"/>
    </source>
</evidence>
<organism evidence="10 12">
    <name type="scientific">Piromyces finnis</name>
    <dbReference type="NCBI Taxonomy" id="1754191"/>
    <lineage>
        <taxon>Eukaryota</taxon>
        <taxon>Fungi</taxon>
        <taxon>Fungi incertae sedis</taxon>
        <taxon>Chytridiomycota</taxon>
        <taxon>Chytridiomycota incertae sedis</taxon>
        <taxon>Neocallimastigomycetes</taxon>
        <taxon>Neocallimastigales</taxon>
        <taxon>Neocallimastigaceae</taxon>
        <taxon>Piromyces</taxon>
    </lineage>
</organism>
<evidence type="ECO:0000256" key="3">
    <source>
        <dbReference type="ARBA" id="ARBA00022801"/>
    </source>
</evidence>
<dbReference type="PRINTS" id="PR00844">
    <property type="entry name" value="GLHYDRLASE48"/>
</dbReference>
<dbReference type="Gene3D" id="3.90.1220.10">
    <property type="entry name" value="Cellulose docking domain, dockering"/>
    <property type="match status" value="2"/>
</dbReference>
<dbReference type="InterPro" id="IPR009034">
    <property type="entry name" value="Dockerin_dom_fun_sf"/>
</dbReference>
<accession>A0A1Y1VMM5</accession>
<dbReference type="InterPro" id="IPR012341">
    <property type="entry name" value="6hp_glycosidase-like_sf"/>
</dbReference>
<dbReference type="SUPFAM" id="SSF64571">
    <property type="entry name" value="Cellulose docking domain, dockering"/>
    <property type="match status" value="2"/>
</dbReference>
<sequence length="768" mass="84969">MPSIRTALTLLSASAAVIAAPAMKKRANDVYAQRAIEHYNIMTGNGSYNSEYFSPENVPYHSVETLMVEAPDHGHESVSETYSFWIWLEAVNGKLTGDYSGVETAWSYLEKHMIPDSKNQPGNSKYNPSSPATYAAEHDDIDGYPSELIFQNGIVGEDPIAKELSQAYGNWDIYAMHWIIDGDNWYGYGQQGDGKSKPSFINTFQRGPSESTWKTVPHPCWEAMKWGGRNGFLDLFTVDNSYAKQWRYTAAPDADARAIQAAYFAWLWADEDGVNLSSVASNAAKLGDYLRYAQYDKYFKKIGNCVGYQQCSAGSGKNSAHYLISWYFAWGGGLQGDWAWRIGSSHTHTGYQSPLAAWILSTQSAFKPKSATGAKDWATSMERQLELFRWLQTPEGCIAGGATNSWQGSYAKPSSEITTFYGMWYDWQPVYHDPPSNNWTGMQGWGMERVCSLYYLSGDERAGLVCQNWAKWVKETTRVSNGEVIHATNLGWDGNPDEWKSSNFKKSNLNASLHGTVTSEGCDLGSIASIVKALMWVSMKDGDDEGIQLAVDVMDAIENYKDDLGYAITEARADYDKFGGEVYVPSGWTGKNAQGANIKSGVTFIDIRPKYKEDPDWAQVEDFLNGGNPPEFTYHRFWGQTEIMVANGIISIYGLDSYGGKGGNNNNHNNNNNNNSSGNKTGTCPTSITRQGYKCCSKNCQVVYTDADGDWGVENGNWCGCGGGEICPSAITNQGYKCCSTCGTVWYQDADGDWGVENGDWCGMPLDC</sequence>
<proteinExistence type="predicted"/>
<dbReference type="EMBL" id="MCFH01000002">
    <property type="protein sequence ID" value="ORX60185.1"/>
    <property type="molecule type" value="Genomic_DNA"/>
</dbReference>
<evidence type="ECO:0000256" key="1">
    <source>
        <dbReference type="ARBA" id="ARBA00022729"/>
    </source>
</evidence>
<dbReference type="InterPro" id="IPR027390">
    <property type="entry name" value="Endoglucanase_F_dom3"/>
</dbReference>
<dbReference type="Proteomes" id="UP000193719">
    <property type="component" value="Unassembled WGS sequence"/>
</dbReference>
<dbReference type="InterPro" id="IPR000556">
    <property type="entry name" value="Glyco_hydro_48F"/>
</dbReference>
<keyword evidence="7" id="KW-0624">Polysaccharide degradation</keyword>
<dbReference type="InterPro" id="IPR002883">
    <property type="entry name" value="CBM10/Dockerin_dom"/>
</dbReference>
<dbReference type="Pfam" id="PF02013">
    <property type="entry name" value="CBM_10"/>
    <property type="match status" value="2"/>
</dbReference>
<dbReference type="Gene3D" id="1.50.10.10">
    <property type="match status" value="1"/>
</dbReference>
<name>A0A1Y1VMM5_9FUNG</name>
<evidence type="ECO:0000256" key="2">
    <source>
        <dbReference type="ARBA" id="ARBA00022737"/>
    </source>
</evidence>
<dbReference type="GO" id="GO:0008810">
    <property type="term" value="F:cellulase activity"/>
    <property type="evidence" value="ECO:0007669"/>
    <property type="project" value="InterPro"/>
</dbReference>
<keyword evidence="6" id="KW-0326">Glycosidase</keyword>
<evidence type="ECO:0000256" key="7">
    <source>
        <dbReference type="ARBA" id="ARBA00023326"/>
    </source>
</evidence>
<dbReference type="PROSITE" id="PS51763">
    <property type="entry name" value="CBM10"/>
    <property type="match status" value="2"/>
</dbReference>
<protein>
    <submittedName>
        <fullName evidence="10">Cellulase Cel48A</fullName>
    </submittedName>
</protein>
<keyword evidence="2" id="KW-0677">Repeat</keyword>
<evidence type="ECO:0000313" key="11">
    <source>
        <dbReference type="EMBL" id="ORX60186.1"/>
    </source>
</evidence>
<dbReference type="InterPro" id="IPR023309">
    <property type="entry name" value="Endo-1-4-beta-glucanase_dom2"/>
</dbReference>
<dbReference type="AlphaFoldDB" id="A0A1Y1VMM5"/>
<dbReference type="GO" id="GO:0030245">
    <property type="term" value="P:cellulose catabolic process"/>
    <property type="evidence" value="ECO:0007669"/>
    <property type="project" value="UniProtKB-KW"/>
</dbReference>
<feature type="signal peptide" evidence="8">
    <location>
        <begin position="1"/>
        <end position="19"/>
    </location>
</feature>
<dbReference type="EMBL" id="MCFH01000002">
    <property type="protein sequence ID" value="ORX60186.1"/>
    <property type="molecule type" value="Genomic_DNA"/>
</dbReference>
<reference evidence="10 12" key="1">
    <citation type="submission" date="2016-08" db="EMBL/GenBank/DDBJ databases">
        <title>Genomes of anaerobic fungi encode conserved fungal cellulosomes for biomass hydrolysis.</title>
        <authorList>
            <consortium name="DOE Joint Genome Institute"/>
            <person name="Haitjema C.H."/>
            <person name="Gilmore S.P."/>
            <person name="Henske J.K."/>
            <person name="Solomon K.V."/>
            <person name="De Groot R."/>
            <person name="Kuo A."/>
            <person name="Mondo S.J."/>
            <person name="Salamov A.A."/>
            <person name="Labutti K."/>
            <person name="Zhao Z."/>
            <person name="Chiniquy J."/>
            <person name="Barry K."/>
            <person name="Brewer H.M."/>
            <person name="Purvine S.O."/>
            <person name="Wright A.T."/>
            <person name="Boxma B."/>
            <person name="Van Alen T."/>
            <person name="Hackstein J.H."/>
            <person name="Baker S.E."/>
            <person name="Grigoriev I.V."/>
            <person name="O'Malley M.A."/>
        </authorList>
    </citation>
    <scope>NUCLEOTIDE SEQUENCE [LARGE SCALE GENOMIC DNA]</scope>
    <source>
        <strain evidence="12">finn</strain>
        <strain evidence="10">Finn</strain>
    </source>
</reference>
<evidence type="ECO:0000259" key="9">
    <source>
        <dbReference type="PROSITE" id="PS51763"/>
    </source>
</evidence>
<feature type="domain" description="CBM10" evidence="9">
    <location>
        <begin position="683"/>
        <end position="722"/>
    </location>
</feature>
<dbReference type="STRING" id="1754191.A0A1Y1VMM5"/>
<keyword evidence="4" id="KW-0136">Cellulose degradation</keyword>